<dbReference type="HOGENOM" id="CLU_793668_0_0_2"/>
<dbReference type="STRING" id="414004.CENSYa_0755"/>
<evidence type="ECO:0000313" key="2">
    <source>
        <dbReference type="EMBL" id="ABK77388.1"/>
    </source>
</evidence>
<dbReference type="KEGG" id="csy:CENSYa_0755"/>
<accession>A0RVM1</accession>
<reference evidence="2 3" key="1">
    <citation type="journal article" date="2006" name="Proc. Natl. Acad. Sci. U.S.A.">
        <title>Genomic analysis of the uncultivated marine crenarchaeote Cenarchaeum symbiosum.</title>
        <authorList>
            <person name="Hallam S.J."/>
            <person name="Konstantinidis K.T."/>
            <person name="Putnam N."/>
            <person name="Schleper C."/>
            <person name="Watanabe Y."/>
            <person name="Sugahara J."/>
            <person name="Preston C."/>
            <person name="de la Torre J."/>
            <person name="Richardson P.M."/>
            <person name="DeLong E.F."/>
        </authorList>
    </citation>
    <scope>NUCLEOTIDE SEQUENCE [LARGE SCALE GENOMIC DNA]</scope>
    <source>
        <strain evidence="3">A</strain>
    </source>
</reference>
<sequence length="349" mass="37563">MKEAGGPVPRVEMLKVSELQEPPYTALIQQGPRISRILSEIKDGTCSRLVAVGCKDGMYYPVGGLDVLEAHRRNSSDKVPCIITDTEDLLGAHLSHARAEIVNPARMLEYAAGALVSGGSLRAFPAAYAKMAGLRITKGALDRLSSYVEEMAKKHGEVPSTYHILPALARLEGTEQEAALDTVVRYAGPGGGFPPDRMALKKIIRMHAGRGGARDDSEPRAGPPDPGDEGGRVPGVARHDCPCGKRYVMEKNGTVRELREAEGGAIILDGDHGEPVYGMPRHVSSHLGLDMQPKMYYHDMEGAVIMTRVRHPAKAIRYAGMLLDPARRGPLVEYLGSLDLQEAACGTVG</sequence>
<feature type="region of interest" description="Disordered" evidence="1">
    <location>
        <begin position="208"/>
        <end position="237"/>
    </location>
</feature>
<gene>
    <name evidence="2" type="ordered locus">CENSYa_0755</name>
</gene>
<organism evidence="2 3">
    <name type="scientific">Cenarchaeum symbiosum (strain A)</name>
    <dbReference type="NCBI Taxonomy" id="414004"/>
    <lineage>
        <taxon>Archaea</taxon>
        <taxon>Nitrososphaerota</taxon>
        <taxon>Candidatus Cenarchaeales</taxon>
        <taxon>Candidatus Cenarchaeaceae</taxon>
        <taxon>Candidatus Cenarchaeum</taxon>
    </lineage>
</organism>
<dbReference type="EnsemblBacteria" id="ABK77388">
    <property type="protein sequence ID" value="ABK77388"/>
    <property type="gene ID" value="CENSYa_0755"/>
</dbReference>
<evidence type="ECO:0000256" key="1">
    <source>
        <dbReference type="SAM" id="MobiDB-lite"/>
    </source>
</evidence>
<dbReference type="Proteomes" id="UP000000758">
    <property type="component" value="Chromosome"/>
</dbReference>
<keyword evidence="3" id="KW-1185">Reference proteome</keyword>
<dbReference type="EMBL" id="DP000238">
    <property type="protein sequence ID" value="ABK77388.1"/>
    <property type="molecule type" value="Genomic_DNA"/>
</dbReference>
<evidence type="ECO:0000313" key="3">
    <source>
        <dbReference type="Proteomes" id="UP000000758"/>
    </source>
</evidence>
<proteinExistence type="predicted"/>
<protein>
    <submittedName>
        <fullName evidence="2">Uncharacterized protein</fullName>
    </submittedName>
</protein>
<name>A0RVM1_CENSY</name>
<dbReference type="AlphaFoldDB" id="A0RVM1"/>